<dbReference type="AlphaFoldDB" id="A0AAD8QBK3"/>
<proteinExistence type="predicted"/>
<evidence type="ECO:0000256" key="1">
    <source>
        <dbReference type="SAM" id="SignalP"/>
    </source>
</evidence>
<evidence type="ECO:0008006" key="4">
    <source>
        <dbReference type="Google" id="ProtNLM"/>
    </source>
</evidence>
<dbReference type="GeneID" id="85435725"/>
<name>A0AAD8QBK3_9PEZI</name>
<dbReference type="Proteomes" id="UP001230504">
    <property type="component" value="Unassembled WGS sequence"/>
</dbReference>
<evidence type="ECO:0000313" key="3">
    <source>
        <dbReference type="Proteomes" id="UP001230504"/>
    </source>
</evidence>
<keyword evidence="1" id="KW-0732">Signal</keyword>
<feature type="signal peptide" evidence="1">
    <location>
        <begin position="1"/>
        <end position="24"/>
    </location>
</feature>
<protein>
    <recommendedName>
        <fullName evidence="4">Secreted protein</fullName>
    </recommendedName>
</protein>
<dbReference type="EMBL" id="JAHLJV010000003">
    <property type="protein sequence ID" value="KAK1598976.1"/>
    <property type="molecule type" value="Genomic_DNA"/>
</dbReference>
<comment type="caution">
    <text evidence="2">The sequence shown here is derived from an EMBL/GenBank/DDBJ whole genome shotgun (WGS) entry which is preliminary data.</text>
</comment>
<evidence type="ECO:0000313" key="2">
    <source>
        <dbReference type="EMBL" id="KAK1598976.1"/>
    </source>
</evidence>
<keyword evidence="3" id="KW-1185">Reference proteome</keyword>
<accession>A0AAD8QBK3</accession>
<reference evidence="2" key="1">
    <citation type="submission" date="2021-06" db="EMBL/GenBank/DDBJ databases">
        <title>Comparative genomics, transcriptomics and evolutionary studies reveal genomic signatures of adaptation to plant cell wall in hemibiotrophic fungi.</title>
        <authorList>
            <consortium name="DOE Joint Genome Institute"/>
            <person name="Baroncelli R."/>
            <person name="Diaz J.F."/>
            <person name="Benocci T."/>
            <person name="Peng M."/>
            <person name="Battaglia E."/>
            <person name="Haridas S."/>
            <person name="Andreopoulos W."/>
            <person name="Labutti K."/>
            <person name="Pangilinan J."/>
            <person name="Floch G.L."/>
            <person name="Makela M.R."/>
            <person name="Henrissat B."/>
            <person name="Grigoriev I.V."/>
            <person name="Crouch J.A."/>
            <person name="De Vries R.P."/>
            <person name="Sukno S.A."/>
            <person name="Thon M.R."/>
        </authorList>
    </citation>
    <scope>NUCLEOTIDE SEQUENCE</scope>
    <source>
        <strain evidence="2">CBS 125086</strain>
    </source>
</reference>
<sequence>MCFASLHKGSISLGFSLCLRLCHSIAIRRAVFCLSGQQRVTCICGQVDHQHGGGAMRVAAAVQPHQKSFLPAPALNEG</sequence>
<dbReference type="RefSeq" id="XP_060419638.1">
    <property type="nucleotide sequence ID" value="XM_060551485.1"/>
</dbReference>
<organism evidence="2 3">
    <name type="scientific">Colletotrichum navitas</name>
    <dbReference type="NCBI Taxonomy" id="681940"/>
    <lineage>
        <taxon>Eukaryota</taxon>
        <taxon>Fungi</taxon>
        <taxon>Dikarya</taxon>
        <taxon>Ascomycota</taxon>
        <taxon>Pezizomycotina</taxon>
        <taxon>Sordariomycetes</taxon>
        <taxon>Hypocreomycetidae</taxon>
        <taxon>Glomerellales</taxon>
        <taxon>Glomerellaceae</taxon>
        <taxon>Colletotrichum</taxon>
        <taxon>Colletotrichum graminicola species complex</taxon>
    </lineage>
</organism>
<gene>
    <name evidence="2" type="ORF">LY79DRAFT_204562</name>
</gene>
<feature type="chain" id="PRO_5042158209" description="Secreted protein" evidence="1">
    <location>
        <begin position="25"/>
        <end position="78"/>
    </location>
</feature>